<dbReference type="EMBL" id="JADQTO010000002">
    <property type="protein sequence ID" value="MBG0560749.1"/>
    <property type="molecule type" value="Genomic_DNA"/>
</dbReference>
<dbReference type="AlphaFoldDB" id="A0A931C1W7"/>
<name>A0A931C1W7_9ACTN</name>
<organism evidence="1 2">
    <name type="scientific">Actinoplanes aureus</name>
    <dbReference type="NCBI Taxonomy" id="2792083"/>
    <lineage>
        <taxon>Bacteria</taxon>
        <taxon>Bacillati</taxon>
        <taxon>Actinomycetota</taxon>
        <taxon>Actinomycetes</taxon>
        <taxon>Micromonosporales</taxon>
        <taxon>Micromonosporaceae</taxon>
        <taxon>Actinoplanes</taxon>
    </lineage>
</organism>
<keyword evidence="2" id="KW-1185">Reference proteome</keyword>
<evidence type="ECO:0000313" key="2">
    <source>
        <dbReference type="Proteomes" id="UP000598146"/>
    </source>
</evidence>
<comment type="caution">
    <text evidence="1">The sequence shown here is derived from an EMBL/GenBank/DDBJ whole genome shotgun (WGS) entry which is preliminary data.</text>
</comment>
<proteinExistence type="predicted"/>
<evidence type="ECO:0000313" key="1">
    <source>
        <dbReference type="EMBL" id="MBG0560749.1"/>
    </source>
</evidence>
<dbReference type="RefSeq" id="WP_196412549.1">
    <property type="nucleotide sequence ID" value="NZ_JADQTO010000002.1"/>
</dbReference>
<gene>
    <name evidence="1" type="ORF">I4J89_04615</name>
</gene>
<evidence type="ECO:0008006" key="3">
    <source>
        <dbReference type="Google" id="ProtNLM"/>
    </source>
</evidence>
<sequence>MRGGVDTISAPAMGALLMPRSRDELRRALDEGEWLRVGDLATVLDVSASTAHRLLGNQIGFKFKPGGKQRIADPADVRRLLEESEQTHRGQ</sequence>
<accession>A0A931C1W7</accession>
<dbReference type="Proteomes" id="UP000598146">
    <property type="component" value="Unassembled WGS sequence"/>
</dbReference>
<reference evidence="1" key="1">
    <citation type="submission" date="2020-11" db="EMBL/GenBank/DDBJ databases">
        <title>Isolation and identification of active actinomycetes.</title>
        <authorList>
            <person name="Sun X."/>
        </authorList>
    </citation>
    <scope>NUCLEOTIDE SEQUENCE</scope>
    <source>
        <strain evidence="1">NEAU-A11</strain>
    </source>
</reference>
<protein>
    <recommendedName>
        <fullName evidence="3">Helix-turn-helix domain-containing protein</fullName>
    </recommendedName>
</protein>